<feature type="transmembrane region" description="Helical" evidence="14">
    <location>
        <begin position="2823"/>
        <end position="2844"/>
    </location>
</feature>
<feature type="domain" description="PKD" evidence="16">
    <location>
        <begin position="161"/>
        <end position="207"/>
    </location>
</feature>
<evidence type="ECO:0000256" key="9">
    <source>
        <dbReference type="ARBA" id="ARBA00023136"/>
    </source>
</evidence>
<gene>
    <name evidence="19" type="ORF">EDS130_LOCUS2644</name>
    <name evidence="20" type="ORF">XAT740_LOCUS15353</name>
</gene>
<evidence type="ECO:0000256" key="1">
    <source>
        <dbReference type="ARBA" id="ARBA00004138"/>
    </source>
</evidence>
<dbReference type="PROSITE" id="PS50093">
    <property type="entry name" value="PKD"/>
    <property type="match status" value="2"/>
</dbReference>
<feature type="transmembrane region" description="Helical" evidence="14">
    <location>
        <begin position="3334"/>
        <end position="3353"/>
    </location>
</feature>
<dbReference type="InterPro" id="IPR042060">
    <property type="entry name" value="PLAT_polycystin1"/>
</dbReference>
<dbReference type="InterPro" id="IPR051223">
    <property type="entry name" value="Polycystin"/>
</dbReference>
<dbReference type="PROSITE" id="PS51212">
    <property type="entry name" value="WSC"/>
    <property type="match status" value="1"/>
</dbReference>
<dbReference type="Pfam" id="PF00801">
    <property type="entry name" value="PKD"/>
    <property type="match status" value="1"/>
</dbReference>
<evidence type="ECO:0000256" key="12">
    <source>
        <dbReference type="PIRSR" id="PIRSR603915-2"/>
    </source>
</evidence>
<keyword evidence="11" id="KW-0966">Cell projection</keyword>
<dbReference type="InterPro" id="IPR001024">
    <property type="entry name" value="PLAT/LH2_dom"/>
</dbReference>
<accession>A0A814K0D2</accession>
<dbReference type="SUPFAM" id="SSF49299">
    <property type="entry name" value="PKD domain"/>
    <property type="match status" value="3"/>
</dbReference>
<sequence length="3659" mass="403665">MDRTWLIHVLISLALVRQTTSVSVASQSLLGCGVINRPMRLYAYSPANYDFNVNTPGTCMQACSAGGYAYASVSAGRLCFCGPLSISTAALNATTTSCEVDSCTGDSTVYCGDINHELVYTSIGVLDTASIALNGGGSAMSLSVNQNYQFGLGYQGAVSYINYQVDFGDGTKTGWFSGTINTVTNITHVFAKTGQFSVSVAARSVVGMTPKMFAMVVKVTDQISALDVSLTCPNVTATKITVSCDLAIVRGSSLTGSFNYNSTDGPRPIAHVPDASYNTFGSSSVTNNPIVDASANLLGASDIAILPQSLITVSGRIASVQYYGSTANTITIYILRRVCGGSNIYCYDTNTCGTCASSYALQCTTGVYSTITRTCVNATASARFQSSVYNSAQYQIVAQFGPTTAAIGYQQIVANTASTMNITAMVGDILAFQGPYIAKEISTDSMQDYRCVSPSISGSQFTCTVSNLSSNNTAYHYLLQATVIQPVHIAPTMFYYTPGDYNVLASVTQSNLTTYPLSTILPVVYGIDWIEVVGPSGGSVNVLTTFVVNVYPANATATSFVWYINGNNTFNSTTNTMSTTFYTIGTYTILCQVQNLLSTKSNSTTIAVIDLITNFTLEGANVTNVSISQPLEYARFKLKMVTGSNYACRINFDTSQSTSDVYYYTSGYIPGSYVTHQYLTPGVYTIFARCENTASNVTYTMTHYVQYPILGLQLQQRGVVKNTAFCLNFTIAQGTSPQFRVLFNGSELNYTYNDQYNLVQTNSLNGQTSSSNYTIEIFAWNYLSTAHLLDTFSVVSPIGEAQIRASQNSTQFPGPILFEYTMSSGSNVMVSFSFSDTVAGVPVVCEYPGDYPVNVWSSCAGLNHTFAIPGTITITAAFTNAVGTVYRYISVTLSTSVKSIVLSTVLQLPSTQCAASFDDTRGIASFVIQAANTTIKPASNAQVMIIPDLINQPSVALGPFSLALNYFVSPATSSSSLDVIYFSAGNYTAVLQVSNSIDSVNISCAVMVTRILAKVYYTINSLYWSLNSTTPFQALIYVADSNPGSVNFTWNFGDGTVVSAPRTASLPTMPDSRTHMYTSIGIYTLTISSIGPINTVVQNFSITVQYPVTSFSVTFPNVTAILSQMIYTGAAITLPIRVQDTSSPLATNAALLIDFNVSSPLTTQSVQNFSLPYTGSYTFQTPGVFLVNFTVYNGASSKTQIVKIGINAPFNNYGVSVCYLLPSLTSPLDDTCNLTYSGQYSIPKQSQLVLYVTWSNPSGIPEAFDVIFQKGSSTVFTQTLGIYQATNVSNIVGVTSGAPLYRLVVDLELNSILVDGLYTILVQTRNPSYTQSASLSVYVLSAVAGVVISDNNVLVGQNVPKTFIAMYQNYSALSCLLIQYSDSATDCYGDSTACSSIPNDLMSMNKSCPSTIQSFTYVNSSVSFTHTFNRTNSWLYAYAWNQVTSVTARAYLAFPITSAVGCSVPQIQFVLYNPTLRWSRIIQRSNAFSVATVSTLNCSKSLNNTKQWGIYLCNVTTEICIQTSVTKQLLSQLTSAKTSEIYIPARSLPIGTYLFNHTVSMAAAPDFQASAYTYVSIVASDIQVNLLANGTSTITNGVTQSILFQPGAYSVDPDSYYFDPTNWTFNYYCRVYGVGSYPTINGVQLTIESTTVDPLNPSCFNTPGNTSFFKYGPNNNRSILYIQPNSLPSLQTYEFKAVLTNIYDSSRVYTGYTIVQVQATESVLVSAACVIKMCVPDATYQRINPTSQALMTSQCLTCDNATNVVIQWNVFIGFQTSYPNSDIKWATYPDMSSYDNIYFYGRTTQNLTVLSALFINNPSVLYWKFQSIYTVTKTSGIASGTGAVRFFINTPPQNGTCTVDRTNGTTLTRFRITCSNWADSDGIEGYTLYVYPPTNGTRTTIAISTLNTMSVYLPPGDESSNYAVRLVAEIRDTYGAVSSCNISTVMVMVDQTALTSFMTLSQQASTQGGSNDPIQQALYAGDQNSASQLIQSISTTLNAASASLQQNATSGTIPIATLTVSGLYSTSVTSTASTANSSANNTEALAAYTAAANSQSIIREYAMQFISNLSVTNIDSIKLQASTLSVLADGTSELTRQTSSLAATKCTNLLSALSGMADSVSYEDVQMAVSGIADTLSKIGVAANTATLDRGAVLNLDYERANTLPADYETDLDSVWSNPNLFADGDDFSAETIQKNRNLYYQQQNANQILTMVDNSITSMVQVLNYHMNVGQTNVINTDAMSMTTSKQTISNLSASIISQAGGAQMTLPSISFCALLYANQTCSDSDPIVVNSVITPLAAAGNNGRTQASVSASRSVTLSLFDSQGTSKSVQGLSAPIELLIPRDTSIVIPQMTFQNATGQTSSSTANNNRQFSLFYVNVTGPSATITLSATFEFKSIDPTVGYVVIYRFDDIPLLNTSINKTNGHRVFCPADKIYTDSDDYIYQYLLDNSQTANHTSAMFGIRELNQTEFVRYCPNNASFDNSTVPVTDSPANFSANYYIRVYTSGCYYLDNSYNWRTDGLLVGSKTSHTQTQCFSDHLTTFAGGWVVLPAPINWNYVFANADFSKNITIYLTLILLAVLYTTFMIYARHKDKKDVEKLGVTPLPDNILNDKYYYQIIVFTGLRKDSGTDSKVHFIISGDNEETGVRTFEDPQRKILQRGGIDSFIMAVPKSLGRLNYMRVWHDNSGAGNRASWFLKYIVVRNLQTMEKNHFICQQWFAVERDDGLVDRLVPVAGEEQKTEFAYLLSKKTYHSMSDGHLWFSVFSRPPAIRFTRTQRCTCCFVLLLMSMLMNIMYYDQKASADVKTTGGIAMGPFYITPEQIAIGIIVELICFLPSTILVEMFRRLRPRRRPVPPVREALRQMQEQQQQKKEQAAVNDIHPQLTNFVVNSDPVLSRNELDNMRKTLVTPLTNRQTVGRVYPDEHISKKKKPFTLPWWFIFVAYGLSALVVCISGFFIWARGVEFGDVKTRKWLTSSITGFFSSILVTQPVKVVFTAIFFALIIRRDEDINIDTDDDDLFLDGDEEYLHAFDDGSLLTFRSKSGHIPLTEGELAYARDKRMKEIRMWEIVRELIAYASFLWILYLVSYSNRDPNAFFLMQHLREDLLDLNSQTTSFTQIYRLDQYWTWVNTAFLPRLRASNWYNGDRPTNLSGFIGDKTNRMLGWTTMRQLRVKPDSCNILTAFRNIIPYCEAGYSMLNEDKQSYYPSWSTVYNQTAGPWSNYSTSINDAFMYNDSDALDTYTYIGEQATYASGGYVYTLRGKMSDIQSNISLLQDLSWIDMHTRAVMIQMSLYNPNVNLFILVTILAEFLPTGGIYPTARVEPFTLSNDYQGFGLFKLICSIVYMLFIVYYMQREIRSLFTRRMAYFRDFWSYMEIGIIACSWAGLGVYIWRAREANRVGELFQQTNGYAYVNLQLAVYANDTLTFLLGFCCFFGTIKFLRLLRFNQRMSMLSSTLAYAFKDLLSFSAMFSILYLSYLALFYLLFSSKIWACSDPLKTAQMLFEMMLLKFDVSDLYAADIFLGPFCFTLFVFFVVFICMSMFISIIADAFRVVRNNFALQSNEHEIVGFIVNQMKKWTGLGRTQEMDRLHLNPYDGSRVQYHDPVTLFPNKMDELLVALNKIYMDTKRNDTFMLRPGGYNPLEEDGKGGLIDTKKRKP</sequence>
<keyword evidence="8" id="KW-0969">Cilium</keyword>
<dbReference type="GO" id="GO:0005929">
    <property type="term" value="C:cilium"/>
    <property type="evidence" value="ECO:0007669"/>
    <property type="project" value="UniProtKB-SubCell"/>
</dbReference>
<evidence type="ECO:0000259" key="17">
    <source>
        <dbReference type="PROSITE" id="PS50095"/>
    </source>
</evidence>
<dbReference type="SMART" id="SM00308">
    <property type="entry name" value="LH2"/>
    <property type="match status" value="1"/>
</dbReference>
<dbReference type="Proteomes" id="UP000663852">
    <property type="component" value="Unassembled WGS sequence"/>
</dbReference>
<comment type="caution">
    <text evidence="20">The sequence shown here is derived from an EMBL/GenBank/DDBJ whole genome shotgun (WGS) entry which is preliminary data.</text>
</comment>
<keyword evidence="4" id="KW-1003">Cell membrane</keyword>
<feature type="signal peptide" evidence="15">
    <location>
        <begin position="1"/>
        <end position="21"/>
    </location>
</feature>
<evidence type="ECO:0000256" key="5">
    <source>
        <dbReference type="ARBA" id="ARBA00022692"/>
    </source>
</evidence>
<dbReference type="Pfam" id="PF02010">
    <property type="entry name" value="REJ"/>
    <property type="match status" value="1"/>
</dbReference>
<evidence type="ECO:0000259" key="18">
    <source>
        <dbReference type="PROSITE" id="PS51212"/>
    </source>
</evidence>
<keyword evidence="7 14" id="KW-1133">Transmembrane helix</keyword>
<evidence type="ECO:0000256" key="4">
    <source>
        <dbReference type="ARBA" id="ARBA00022475"/>
    </source>
</evidence>
<evidence type="ECO:0000256" key="2">
    <source>
        <dbReference type="ARBA" id="ARBA00004651"/>
    </source>
</evidence>
<dbReference type="Gene3D" id="2.60.60.20">
    <property type="entry name" value="PLAT/LH2 domain"/>
    <property type="match status" value="1"/>
</dbReference>
<feature type="disulfide bond" evidence="12">
    <location>
        <begin position="3178"/>
        <end position="3191"/>
    </location>
</feature>
<dbReference type="PANTHER" id="PTHR10877:SF150">
    <property type="entry name" value="REJ DOMAIN-CONTAINING PROTEIN"/>
    <property type="match status" value="1"/>
</dbReference>
<dbReference type="InterPro" id="IPR002889">
    <property type="entry name" value="WSC_carb-bd"/>
</dbReference>
<dbReference type="Pfam" id="PF20519">
    <property type="entry name" value="Polycystin_dom"/>
    <property type="match status" value="1"/>
</dbReference>
<evidence type="ECO:0000256" key="6">
    <source>
        <dbReference type="ARBA" id="ARBA00022729"/>
    </source>
</evidence>
<dbReference type="InterPro" id="IPR000601">
    <property type="entry name" value="PKD_dom"/>
</dbReference>
<feature type="transmembrane region" description="Helical" evidence="14">
    <location>
        <begin position="3425"/>
        <end position="3444"/>
    </location>
</feature>
<dbReference type="GO" id="GO:0005262">
    <property type="term" value="F:calcium channel activity"/>
    <property type="evidence" value="ECO:0007669"/>
    <property type="project" value="TreeGrafter"/>
</dbReference>
<dbReference type="PRINTS" id="PR01433">
    <property type="entry name" value="POLYCYSTIN2"/>
</dbReference>
<evidence type="ECO:0000313" key="20">
    <source>
        <dbReference type="EMBL" id="CAF1042806.1"/>
    </source>
</evidence>
<feature type="chain" id="PRO_5036410338" evidence="15">
    <location>
        <begin position="22"/>
        <end position="3659"/>
    </location>
</feature>
<dbReference type="PANTHER" id="PTHR10877">
    <property type="entry name" value="POLYCYSTIN FAMILY MEMBER"/>
    <property type="match status" value="1"/>
</dbReference>
<dbReference type="InterPro" id="IPR013122">
    <property type="entry name" value="PKD1_2_channel"/>
</dbReference>
<evidence type="ECO:0000259" key="16">
    <source>
        <dbReference type="PROSITE" id="PS50093"/>
    </source>
</evidence>
<keyword evidence="21" id="KW-1185">Reference proteome</keyword>
<feature type="transmembrane region" description="Helical" evidence="14">
    <location>
        <begin position="2779"/>
        <end position="2797"/>
    </location>
</feature>
<comment type="subcellular location">
    <subcellularLocation>
        <location evidence="2">Cell membrane</location>
        <topology evidence="2">Multi-pass membrane protein</topology>
    </subcellularLocation>
    <subcellularLocation>
        <location evidence="1">Cell projection</location>
        <location evidence="1">Cilium</location>
    </subcellularLocation>
</comment>
<feature type="domain" description="PLAT" evidence="17">
    <location>
        <begin position="2614"/>
        <end position="2733"/>
    </location>
</feature>
<proteinExistence type="inferred from homology"/>
<dbReference type="Gene3D" id="2.60.40.10">
    <property type="entry name" value="Immunoglobulins"/>
    <property type="match status" value="2"/>
</dbReference>
<dbReference type="InterPro" id="IPR046791">
    <property type="entry name" value="Polycystin_dom"/>
</dbReference>
<keyword evidence="9 14" id="KW-0472">Membrane</keyword>
<dbReference type="SMART" id="SM00089">
    <property type="entry name" value="PKD"/>
    <property type="match status" value="4"/>
</dbReference>
<feature type="transmembrane region" description="Helical" evidence="14">
    <location>
        <begin position="2980"/>
        <end position="3004"/>
    </location>
</feature>
<dbReference type="EMBL" id="CAJNOR010000946">
    <property type="protein sequence ID" value="CAF1042806.1"/>
    <property type="molecule type" value="Genomic_DNA"/>
</dbReference>
<dbReference type="InterPro" id="IPR022409">
    <property type="entry name" value="PKD/Chitinase_dom"/>
</dbReference>
<keyword evidence="10" id="KW-0325">Glycoprotein</keyword>
<evidence type="ECO:0000256" key="7">
    <source>
        <dbReference type="ARBA" id="ARBA00022989"/>
    </source>
</evidence>
<evidence type="ECO:0000256" key="13">
    <source>
        <dbReference type="PROSITE-ProRule" id="PRU00152"/>
    </source>
</evidence>
<evidence type="ECO:0000256" key="3">
    <source>
        <dbReference type="ARBA" id="ARBA00007200"/>
    </source>
</evidence>
<dbReference type="SUPFAM" id="SSF49723">
    <property type="entry name" value="Lipase/lipooxygenase domain (PLAT/LH2 domain)"/>
    <property type="match status" value="1"/>
</dbReference>
<keyword evidence="6 15" id="KW-0732">Signal</keyword>
<dbReference type="Pfam" id="PF01822">
    <property type="entry name" value="WSC"/>
    <property type="match status" value="1"/>
</dbReference>
<dbReference type="InterPro" id="IPR003915">
    <property type="entry name" value="PKD_2"/>
</dbReference>
<evidence type="ECO:0000313" key="21">
    <source>
        <dbReference type="Proteomes" id="UP000663828"/>
    </source>
</evidence>
<evidence type="ECO:0000256" key="15">
    <source>
        <dbReference type="SAM" id="SignalP"/>
    </source>
</evidence>
<dbReference type="FunFam" id="2.60.60.20:FF:000022">
    <property type="entry name" value="Uncharacterized protein"/>
    <property type="match status" value="1"/>
</dbReference>
<dbReference type="GO" id="GO:0005886">
    <property type="term" value="C:plasma membrane"/>
    <property type="evidence" value="ECO:0007669"/>
    <property type="project" value="UniProtKB-SubCell"/>
</dbReference>
<evidence type="ECO:0000256" key="8">
    <source>
        <dbReference type="ARBA" id="ARBA00023069"/>
    </source>
</evidence>
<evidence type="ECO:0000256" key="10">
    <source>
        <dbReference type="ARBA" id="ARBA00023180"/>
    </source>
</evidence>
<organism evidence="20 21">
    <name type="scientific">Adineta ricciae</name>
    <name type="common">Rotifer</name>
    <dbReference type="NCBI Taxonomy" id="249248"/>
    <lineage>
        <taxon>Eukaryota</taxon>
        <taxon>Metazoa</taxon>
        <taxon>Spiralia</taxon>
        <taxon>Gnathifera</taxon>
        <taxon>Rotifera</taxon>
        <taxon>Eurotatoria</taxon>
        <taxon>Bdelloidea</taxon>
        <taxon>Adinetida</taxon>
        <taxon>Adinetidae</taxon>
        <taxon>Adineta</taxon>
    </lineage>
</organism>
<comment type="caution">
    <text evidence="13">Lacks conserved residue(s) required for the propagation of feature annotation.</text>
</comment>
<comment type="similarity">
    <text evidence="3">Belongs to the polycystin family.</text>
</comment>
<keyword evidence="5 14" id="KW-0812">Transmembrane</keyword>
<dbReference type="CDD" id="cd01752">
    <property type="entry name" value="PLAT_polycystin"/>
    <property type="match status" value="1"/>
</dbReference>
<evidence type="ECO:0000256" key="14">
    <source>
        <dbReference type="SAM" id="Phobius"/>
    </source>
</evidence>
<dbReference type="PROSITE" id="PS51257">
    <property type="entry name" value="PROKAR_LIPOPROTEIN"/>
    <property type="match status" value="1"/>
</dbReference>
<evidence type="ECO:0000256" key="11">
    <source>
        <dbReference type="ARBA" id="ARBA00023273"/>
    </source>
</evidence>
<dbReference type="GO" id="GO:0050982">
    <property type="term" value="P:detection of mechanical stimulus"/>
    <property type="evidence" value="ECO:0007669"/>
    <property type="project" value="TreeGrafter"/>
</dbReference>
<dbReference type="Pfam" id="PF01477">
    <property type="entry name" value="PLAT"/>
    <property type="match status" value="1"/>
</dbReference>
<evidence type="ECO:0000313" key="19">
    <source>
        <dbReference type="EMBL" id="CAF0757870.1"/>
    </source>
</evidence>
<feature type="domain" description="WSC" evidence="18">
    <location>
        <begin position="26"/>
        <end position="123"/>
    </location>
</feature>
<protein>
    <submittedName>
        <fullName evidence="20">Uncharacterized protein</fullName>
    </submittedName>
</protein>
<feature type="transmembrane region" description="Helical" evidence="14">
    <location>
        <begin position="3374"/>
        <end position="3392"/>
    </location>
</feature>
<feature type="transmembrane region" description="Helical" evidence="14">
    <location>
        <begin position="2569"/>
        <end position="2589"/>
    </location>
</feature>
<feature type="transmembrane region" description="Helical" evidence="14">
    <location>
        <begin position="3464"/>
        <end position="3486"/>
    </location>
</feature>
<feature type="transmembrane region" description="Helical" evidence="14">
    <location>
        <begin position="2937"/>
        <end position="2960"/>
    </location>
</feature>
<dbReference type="InterPro" id="IPR002859">
    <property type="entry name" value="PKD/REJ-like"/>
</dbReference>
<dbReference type="InterPro" id="IPR013783">
    <property type="entry name" value="Ig-like_fold"/>
</dbReference>
<dbReference type="InterPro" id="IPR035986">
    <property type="entry name" value="PKD_dom_sf"/>
</dbReference>
<name>A0A814K0D2_ADIRI</name>
<dbReference type="GO" id="GO:0005509">
    <property type="term" value="F:calcium ion binding"/>
    <property type="evidence" value="ECO:0007669"/>
    <property type="project" value="InterPro"/>
</dbReference>
<dbReference type="InterPro" id="IPR036392">
    <property type="entry name" value="PLAT/LH2_dom_sf"/>
</dbReference>
<feature type="domain" description="PKD" evidence="16">
    <location>
        <begin position="1042"/>
        <end position="1111"/>
    </location>
</feature>
<reference evidence="20" key="1">
    <citation type="submission" date="2021-02" db="EMBL/GenBank/DDBJ databases">
        <authorList>
            <person name="Nowell W R."/>
        </authorList>
    </citation>
    <scope>NUCLEOTIDE SEQUENCE</scope>
</reference>
<feature type="transmembrane region" description="Helical" evidence="14">
    <location>
        <begin position="3521"/>
        <end position="3548"/>
    </location>
</feature>
<dbReference type="OrthoDB" id="444119at2759"/>
<dbReference type="Proteomes" id="UP000663828">
    <property type="component" value="Unassembled WGS sequence"/>
</dbReference>
<dbReference type="PROSITE" id="PS50095">
    <property type="entry name" value="PLAT"/>
    <property type="match status" value="1"/>
</dbReference>
<dbReference type="Pfam" id="PF08016">
    <property type="entry name" value="PKD_channel"/>
    <property type="match status" value="1"/>
</dbReference>
<dbReference type="EMBL" id="CAJNOJ010000006">
    <property type="protein sequence ID" value="CAF0757870.1"/>
    <property type="molecule type" value="Genomic_DNA"/>
</dbReference>